<dbReference type="Pfam" id="PF00535">
    <property type="entry name" value="Glycos_transf_2"/>
    <property type="match status" value="1"/>
</dbReference>
<keyword evidence="4" id="KW-1185">Reference proteome</keyword>
<gene>
    <name evidence="3" type="ORF">FDK13_20035</name>
</gene>
<proteinExistence type="inferred from homology"/>
<evidence type="ECO:0000256" key="1">
    <source>
        <dbReference type="ARBA" id="ARBA00038494"/>
    </source>
</evidence>
<dbReference type="EMBL" id="SZVO01000009">
    <property type="protein sequence ID" value="TKT90615.1"/>
    <property type="molecule type" value="Genomic_DNA"/>
</dbReference>
<dbReference type="SUPFAM" id="SSF53448">
    <property type="entry name" value="Nucleotide-diphospho-sugar transferases"/>
    <property type="match status" value="1"/>
</dbReference>
<dbReference type="PANTHER" id="PTHR43630:SF2">
    <property type="entry name" value="GLYCOSYLTRANSFERASE"/>
    <property type="match status" value="1"/>
</dbReference>
<organism evidence="3 4">
    <name type="scientific">Dyadobacter frigoris</name>
    <dbReference type="NCBI Taxonomy" id="2576211"/>
    <lineage>
        <taxon>Bacteria</taxon>
        <taxon>Pseudomonadati</taxon>
        <taxon>Bacteroidota</taxon>
        <taxon>Cytophagia</taxon>
        <taxon>Cytophagales</taxon>
        <taxon>Spirosomataceae</taxon>
        <taxon>Dyadobacter</taxon>
    </lineage>
</organism>
<reference evidence="3 4" key="1">
    <citation type="submission" date="2019-05" db="EMBL/GenBank/DDBJ databases">
        <title>Dyadobacter AR-3-8 sp. nov., isolated from arctic soil.</title>
        <authorList>
            <person name="Chaudhary D.K."/>
        </authorList>
    </citation>
    <scope>NUCLEOTIDE SEQUENCE [LARGE SCALE GENOMIC DNA]</scope>
    <source>
        <strain evidence="3 4">AR-3-8</strain>
    </source>
</reference>
<accession>A0A4U6D2R6</accession>
<dbReference type="RefSeq" id="WP_137341783.1">
    <property type="nucleotide sequence ID" value="NZ_BSQH01000002.1"/>
</dbReference>
<evidence type="ECO:0000313" key="4">
    <source>
        <dbReference type="Proteomes" id="UP000304900"/>
    </source>
</evidence>
<comment type="similarity">
    <text evidence="1">Belongs to the glycosyltransferase 2 family. WaaE/KdtX subfamily.</text>
</comment>
<dbReference type="InterPro" id="IPR029044">
    <property type="entry name" value="Nucleotide-diphossugar_trans"/>
</dbReference>
<dbReference type="Gene3D" id="3.90.550.10">
    <property type="entry name" value="Spore Coat Polysaccharide Biosynthesis Protein SpsA, Chain A"/>
    <property type="match status" value="1"/>
</dbReference>
<comment type="caution">
    <text evidence="3">The sequence shown here is derived from an EMBL/GenBank/DDBJ whole genome shotgun (WGS) entry which is preliminary data.</text>
</comment>
<feature type="domain" description="Glycosyltransferase 2-like" evidence="2">
    <location>
        <begin position="5"/>
        <end position="121"/>
    </location>
</feature>
<evidence type="ECO:0000259" key="2">
    <source>
        <dbReference type="Pfam" id="PF00535"/>
    </source>
</evidence>
<dbReference type="OrthoDB" id="9815923at2"/>
<keyword evidence="3" id="KW-0808">Transferase</keyword>
<sequence length="273" mass="31847">MIPVSIVIITKNEALLIGECLKSAALITDDIVVIDSGSTDGTLEIARQYGCRIYQENWEGYGANKNKGVALAHYDWILSIDGDEIADRRLIRSLHNLDFDDPRIVYDIKFRSYFGKKPIRFGEWGRNHHVRLFNRSQIKWAKAKVHETLLLPKGTIRKKTEGRLHHFSVQNIFECHNKAIYYARLSAAQYAKNGNKASFLKLYLSPSFVFVKNYILRLGFLDGWEGLVIAKMMFKNTRLKYYYLKQYEQGKFVRDENLPHHQHLFLNIDPFEK</sequence>
<dbReference type="InterPro" id="IPR001173">
    <property type="entry name" value="Glyco_trans_2-like"/>
</dbReference>
<dbReference type="Proteomes" id="UP000304900">
    <property type="component" value="Unassembled WGS sequence"/>
</dbReference>
<name>A0A4U6D2R6_9BACT</name>
<protein>
    <submittedName>
        <fullName evidence="3">Glycosyltransferase family 2 protein</fullName>
    </submittedName>
</protein>
<evidence type="ECO:0000313" key="3">
    <source>
        <dbReference type="EMBL" id="TKT90615.1"/>
    </source>
</evidence>
<dbReference type="AlphaFoldDB" id="A0A4U6D2R6"/>
<dbReference type="CDD" id="cd02511">
    <property type="entry name" value="Beta4Glucosyltransferase"/>
    <property type="match status" value="1"/>
</dbReference>
<dbReference type="PANTHER" id="PTHR43630">
    <property type="entry name" value="POLY-BETA-1,6-N-ACETYL-D-GLUCOSAMINE SYNTHASE"/>
    <property type="match status" value="1"/>
</dbReference>
<dbReference type="GO" id="GO:0016740">
    <property type="term" value="F:transferase activity"/>
    <property type="evidence" value="ECO:0007669"/>
    <property type="project" value="UniProtKB-KW"/>
</dbReference>